<accession>A0A2V5H2X6</accession>
<sequence>MKERVTGLFFSAFTPAETDTQAQPQPPVTRSRGDCCLRLVLVVSGHHASWELRPSQATKVRRFRPVQCPHCPAHQSMRLSSPPPPPPPPPPPFDFRLSILHEQGPTRFPLILIWMLIDELLVSTHPHPPIIHHLHPLCSRRVHLSSHKH</sequence>
<evidence type="ECO:0000313" key="1">
    <source>
        <dbReference type="EMBL" id="PYI18319.1"/>
    </source>
</evidence>
<dbReference type="Proteomes" id="UP000249829">
    <property type="component" value="Unassembled WGS sequence"/>
</dbReference>
<proteinExistence type="predicted"/>
<gene>
    <name evidence="1" type="ORF">BO99DRAFT_172125</name>
</gene>
<name>A0A2V5H2X6_ASPV1</name>
<dbReference type="AlphaFoldDB" id="A0A2V5H2X6"/>
<reference evidence="1 2" key="1">
    <citation type="submission" date="2018-02" db="EMBL/GenBank/DDBJ databases">
        <title>The genomes of Aspergillus section Nigri reveals drivers in fungal speciation.</title>
        <authorList>
            <consortium name="DOE Joint Genome Institute"/>
            <person name="Vesth T.C."/>
            <person name="Nybo J."/>
            <person name="Theobald S."/>
            <person name="Brandl J."/>
            <person name="Frisvad J.C."/>
            <person name="Nielsen K.F."/>
            <person name="Lyhne E.K."/>
            <person name="Kogle M.E."/>
            <person name="Kuo A."/>
            <person name="Riley R."/>
            <person name="Clum A."/>
            <person name="Nolan M."/>
            <person name="Lipzen A."/>
            <person name="Salamov A."/>
            <person name="Henrissat B."/>
            <person name="Wiebenga A."/>
            <person name="De vries R.P."/>
            <person name="Grigoriev I.V."/>
            <person name="Mortensen U.H."/>
            <person name="Andersen M.R."/>
            <person name="Baker S.E."/>
        </authorList>
    </citation>
    <scope>NUCLEOTIDE SEQUENCE [LARGE SCALE GENOMIC DNA]</scope>
    <source>
        <strain evidence="1 2">CBS 115571</strain>
    </source>
</reference>
<keyword evidence="2" id="KW-1185">Reference proteome</keyword>
<dbReference type="EMBL" id="KZ825146">
    <property type="protein sequence ID" value="PYI18319.1"/>
    <property type="molecule type" value="Genomic_DNA"/>
</dbReference>
<protein>
    <submittedName>
        <fullName evidence="1">Uncharacterized protein</fullName>
    </submittedName>
</protein>
<evidence type="ECO:0000313" key="2">
    <source>
        <dbReference type="Proteomes" id="UP000249829"/>
    </source>
</evidence>
<organism evidence="1 2">
    <name type="scientific">Aspergillus violaceofuscus (strain CBS 115571)</name>
    <dbReference type="NCBI Taxonomy" id="1450538"/>
    <lineage>
        <taxon>Eukaryota</taxon>
        <taxon>Fungi</taxon>
        <taxon>Dikarya</taxon>
        <taxon>Ascomycota</taxon>
        <taxon>Pezizomycotina</taxon>
        <taxon>Eurotiomycetes</taxon>
        <taxon>Eurotiomycetidae</taxon>
        <taxon>Eurotiales</taxon>
        <taxon>Aspergillaceae</taxon>
        <taxon>Aspergillus</taxon>
    </lineage>
</organism>